<gene>
    <name evidence="1" type="ORF">P9J83_18100</name>
</gene>
<sequence>MQMNGKVKVIMLPYKTFKERIRLTKRYEMDYKIENLGQFLYMIRR</sequence>
<dbReference type="RefSeq" id="WP_310944650.1">
    <property type="nucleotide sequence ID" value="NZ_JARUIS010000048.1"/>
</dbReference>
<comment type="caution">
    <text evidence="1">The sequence shown here is derived from an EMBL/GenBank/DDBJ whole genome shotgun (WGS) entry which is preliminary data.</text>
</comment>
<protein>
    <submittedName>
        <fullName evidence="1">Uncharacterized protein</fullName>
    </submittedName>
</protein>
<reference evidence="1" key="1">
    <citation type="submission" date="2023-04" db="EMBL/GenBank/DDBJ databases">
        <title>Assessment of the microbiological origin of a defect in Grana Padano cheese.</title>
        <authorList>
            <person name="Zago M."/>
            <person name="Rossetti L."/>
            <person name="Bonvini B."/>
            <person name="Carminati D."/>
            <person name="Giraffa G."/>
        </authorList>
    </citation>
    <scope>NUCLEOTIDE SEQUENCE</scope>
    <source>
        <strain evidence="1">4990</strain>
    </source>
</reference>
<accession>A0AAE4FNB4</accession>
<dbReference type="AlphaFoldDB" id="A0AAE4FNB4"/>
<organism evidence="1 2">
    <name type="scientific">Clostridium sporogenes</name>
    <dbReference type="NCBI Taxonomy" id="1509"/>
    <lineage>
        <taxon>Bacteria</taxon>
        <taxon>Bacillati</taxon>
        <taxon>Bacillota</taxon>
        <taxon>Clostridia</taxon>
        <taxon>Eubacteriales</taxon>
        <taxon>Clostridiaceae</taxon>
        <taxon>Clostridium</taxon>
    </lineage>
</organism>
<proteinExistence type="predicted"/>
<dbReference type="Proteomes" id="UP001182303">
    <property type="component" value="Unassembled WGS sequence"/>
</dbReference>
<evidence type="ECO:0000313" key="1">
    <source>
        <dbReference type="EMBL" id="MDS1005381.1"/>
    </source>
</evidence>
<dbReference type="EMBL" id="JARUIS010000048">
    <property type="protein sequence ID" value="MDS1005381.1"/>
    <property type="molecule type" value="Genomic_DNA"/>
</dbReference>
<name>A0AAE4FNB4_CLOSG</name>
<evidence type="ECO:0000313" key="2">
    <source>
        <dbReference type="Proteomes" id="UP001182303"/>
    </source>
</evidence>